<evidence type="ECO:0000259" key="1">
    <source>
        <dbReference type="PROSITE" id="PS51186"/>
    </source>
</evidence>
<gene>
    <name evidence="2" type="ORF">Poly41_24170</name>
</gene>
<dbReference type="AlphaFoldDB" id="A0A5C6DSA8"/>
<reference evidence="2 3" key="1">
    <citation type="submission" date="2019-02" db="EMBL/GenBank/DDBJ databases">
        <title>Deep-cultivation of Planctomycetes and their phenomic and genomic characterization uncovers novel biology.</title>
        <authorList>
            <person name="Wiegand S."/>
            <person name="Jogler M."/>
            <person name="Boedeker C."/>
            <person name="Pinto D."/>
            <person name="Vollmers J."/>
            <person name="Rivas-Marin E."/>
            <person name="Kohn T."/>
            <person name="Peeters S.H."/>
            <person name="Heuer A."/>
            <person name="Rast P."/>
            <person name="Oberbeckmann S."/>
            <person name="Bunk B."/>
            <person name="Jeske O."/>
            <person name="Meyerdierks A."/>
            <person name="Storesund J.E."/>
            <person name="Kallscheuer N."/>
            <person name="Luecker S."/>
            <person name="Lage O.M."/>
            <person name="Pohl T."/>
            <person name="Merkel B.J."/>
            <person name="Hornburger P."/>
            <person name="Mueller R.-W."/>
            <person name="Bruemmer F."/>
            <person name="Labrenz M."/>
            <person name="Spormann A.M."/>
            <person name="Op Den Camp H."/>
            <person name="Overmann J."/>
            <person name="Amann R."/>
            <person name="Jetten M.S.M."/>
            <person name="Mascher T."/>
            <person name="Medema M.H."/>
            <person name="Devos D.P."/>
            <person name="Kaster A.-K."/>
            <person name="Ovreas L."/>
            <person name="Rohde M."/>
            <person name="Galperin M.Y."/>
            <person name="Jogler C."/>
        </authorList>
    </citation>
    <scope>NUCLEOTIDE SEQUENCE [LARGE SCALE GENOMIC DNA]</scope>
    <source>
        <strain evidence="2 3">Poly41</strain>
    </source>
</reference>
<dbReference type="InterPro" id="IPR016181">
    <property type="entry name" value="Acyl_CoA_acyltransferase"/>
</dbReference>
<comment type="caution">
    <text evidence="2">The sequence shown here is derived from an EMBL/GenBank/DDBJ whole genome shotgun (WGS) entry which is preliminary data.</text>
</comment>
<dbReference type="SUPFAM" id="SSF55729">
    <property type="entry name" value="Acyl-CoA N-acyltransferases (Nat)"/>
    <property type="match status" value="1"/>
</dbReference>
<dbReference type="InterPro" id="IPR000182">
    <property type="entry name" value="GNAT_dom"/>
</dbReference>
<organism evidence="2 3">
    <name type="scientific">Novipirellula artificiosorum</name>
    <dbReference type="NCBI Taxonomy" id="2528016"/>
    <lineage>
        <taxon>Bacteria</taxon>
        <taxon>Pseudomonadati</taxon>
        <taxon>Planctomycetota</taxon>
        <taxon>Planctomycetia</taxon>
        <taxon>Pirellulales</taxon>
        <taxon>Pirellulaceae</taxon>
        <taxon>Novipirellula</taxon>
    </lineage>
</organism>
<dbReference type="EMBL" id="SJPV01000003">
    <property type="protein sequence ID" value="TWU39562.1"/>
    <property type="molecule type" value="Genomic_DNA"/>
</dbReference>
<dbReference type="RefSeq" id="WP_197231227.1">
    <property type="nucleotide sequence ID" value="NZ_SJPV01000003.1"/>
</dbReference>
<dbReference type="Gene3D" id="3.40.630.30">
    <property type="match status" value="1"/>
</dbReference>
<evidence type="ECO:0000313" key="2">
    <source>
        <dbReference type="EMBL" id="TWU39562.1"/>
    </source>
</evidence>
<dbReference type="Proteomes" id="UP000319143">
    <property type="component" value="Unassembled WGS sequence"/>
</dbReference>
<dbReference type="PROSITE" id="PS51186">
    <property type="entry name" value="GNAT"/>
    <property type="match status" value="1"/>
</dbReference>
<keyword evidence="3" id="KW-1185">Reference proteome</keyword>
<evidence type="ECO:0000313" key="3">
    <source>
        <dbReference type="Proteomes" id="UP000319143"/>
    </source>
</evidence>
<protein>
    <recommendedName>
        <fullName evidence="1">N-acetyltransferase domain-containing protein</fullName>
    </recommendedName>
</protein>
<dbReference type="GO" id="GO:0016747">
    <property type="term" value="F:acyltransferase activity, transferring groups other than amino-acyl groups"/>
    <property type="evidence" value="ECO:0007669"/>
    <property type="project" value="InterPro"/>
</dbReference>
<feature type="domain" description="N-acetyltransferase" evidence="1">
    <location>
        <begin position="7"/>
        <end position="181"/>
    </location>
</feature>
<proteinExistence type="predicted"/>
<sequence length="206" mass="22230">MMTQETVEIRVATEKDRDAILAVHMNAFGKDEGPVIVKLVDEMLDDASGEPVLSLVAETDAGLVGHLLFTSVRVEPELLAERREPPGMSPEGSRPAAKKVSARILAPLAVVQDRQCQGIGGRLIQAGLSQLADSSVNLVFVLGYPDYYSRFGFKPAGVQGLQATYPIPPQNADAWMVAELTPGTIENCEGTVRCSGALDHPKYWIE</sequence>
<name>A0A5C6DSA8_9BACT</name>
<accession>A0A5C6DSA8</accession>